<proteinExistence type="predicted"/>
<name>A0A8D9B4M2_9HEMI</name>
<organism evidence="1">
    <name type="scientific">Cacopsylla melanoneura</name>
    <dbReference type="NCBI Taxonomy" id="428564"/>
    <lineage>
        <taxon>Eukaryota</taxon>
        <taxon>Metazoa</taxon>
        <taxon>Ecdysozoa</taxon>
        <taxon>Arthropoda</taxon>
        <taxon>Hexapoda</taxon>
        <taxon>Insecta</taxon>
        <taxon>Pterygota</taxon>
        <taxon>Neoptera</taxon>
        <taxon>Paraneoptera</taxon>
        <taxon>Hemiptera</taxon>
        <taxon>Sternorrhyncha</taxon>
        <taxon>Psylloidea</taxon>
        <taxon>Psyllidae</taxon>
        <taxon>Psyllinae</taxon>
        <taxon>Cacopsylla</taxon>
    </lineage>
</organism>
<dbReference type="EMBL" id="HBUF01602108">
    <property type="protein sequence ID" value="CAG6776395.1"/>
    <property type="molecule type" value="Transcribed_RNA"/>
</dbReference>
<evidence type="ECO:0000313" key="1">
    <source>
        <dbReference type="EMBL" id="CAG6776395.1"/>
    </source>
</evidence>
<dbReference type="AlphaFoldDB" id="A0A8D9B4M2"/>
<sequence>MKAKCTIPIHIFIKSGTDKFFGLRIVLQKSFRISPLHTYFFVKGIKTNLDHRADEKFTLNFIFFSYPYSFLSSMYPFPCRFLPFNLPLTVVYLDTYHSQ</sequence>
<protein>
    <submittedName>
        <fullName evidence="1">Uncharacterized protein</fullName>
    </submittedName>
</protein>
<reference evidence="1" key="1">
    <citation type="submission" date="2021-05" db="EMBL/GenBank/DDBJ databases">
        <authorList>
            <person name="Alioto T."/>
            <person name="Alioto T."/>
            <person name="Gomez Garrido J."/>
        </authorList>
    </citation>
    <scope>NUCLEOTIDE SEQUENCE</scope>
</reference>
<accession>A0A8D9B4M2</accession>